<accession>A0ABY9TKL2</accession>
<evidence type="ECO:0000256" key="1">
    <source>
        <dbReference type="SAM" id="SignalP"/>
    </source>
</evidence>
<dbReference type="InterPro" id="IPR003787">
    <property type="entry name" value="Sulphur_relay_DsrE/F-like"/>
</dbReference>
<dbReference type="EMBL" id="CP134146">
    <property type="protein sequence ID" value="WNC69374.1"/>
    <property type="molecule type" value="Genomic_DNA"/>
</dbReference>
<sequence>MKKNLIMLVTLLLSFNSFAGKENFTKGPVFKNYGENVAIKGALIHPEKQTFKVVFDIANINENGGVNGNFNTVARFINMHVRAGVPLENIDVAMVVHGKAGFDLMTNAAYKNKFDQDNVSAELVSLLLAADVKIYLCGQSASYLGVDKVDLIPSVEMALSAMTANALLQQQRYTLNPF</sequence>
<dbReference type="InterPro" id="IPR027396">
    <property type="entry name" value="DsrEFH-like"/>
</dbReference>
<keyword evidence="3" id="KW-1185">Reference proteome</keyword>
<name>A0ABY9TKL2_9GAMM</name>
<keyword evidence="1" id="KW-0732">Signal</keyword>
<protein>
    <submittedName>
        <fullName evidence="2">DsrE family protein</fullName>
    </submittedName>
</protein>
<dbReference type="SUPFAM" id="SSF75169">
    <property type="entry name" value="DsrEFH-like"/>
    <property type="match status" value="1"/>
</dbReference>
<proteinExistence type="predicted"/>
<evidence type="ECO:0000313" key="3">
    <source>
        <dbReference type="Proteomes" id="UP001248581"/>
    </source>
</evidence>
<reference evidence="3" key="1">
    <citation type="submission" date="2023-09" db="EMBL/GenBank/DDBJ databases">
        <authorList>
            <person name="Li S."/>
            <person name="Li X."/>
            <person name="Zhang C."/>
            <person name="Zhao Z."/>
        </authorList>
    </citation>
    <scope>NUCLEOTIDE SEQUENCE [LARGE SCALE GENOMIC DNA]</scope>
    <source>
        <strain evidence="3">SQ345</strain>
    </source>
</reference>
<feature type="signal peptide" evidence="1">
    <location>
        <begin position="1"/>
        <end position="19"/>
    </location>
</feature>
<dbReference type="PANTHER" id="PTHR37691:SF1">
    <property type="entry name" value="BLR3518 PROTEIN"/>
    <property type="match status" value="1"/>
</dbReference>
<evidence type="ECO:0000313" key="2">
    <source>
        <dbReference type="EMBL" id="WNC69374.1"/>
    </source>
</evidence>
<dbReference type="PANTHER" id="PTHR37691">
    <property type="entry name" value="BLR3518 PROTEIN"/>
    <property type="match status" value="1"/>
</dbReference>
<gene>
    <name evidence="2" type="ORF">RI845_04280</name>
</gene>
<organism evidence="2 3">
    <name type="scientific">Thalassotalea nanhaiensis</name>
    <dbReference type="NCBI Taxonomy" id="3065648"/>
    <lineage>
        <taxon>Bacteria</taxon>
        <taxon>Pseudomonadati</taxon>
        <taxon>Pseudomonadota</taxon>
        <taxon>Gammaproteobacteria</taxon>
        <taxon>Alteromonadales</taxon>
        <taxon>Colwelliaceae</taxon>
        <taxon>Thalassotalea</taxon>
    </lineage>
</organism>
<dbReference type="RefSeq" id="WP_348388517.1">
    <property type="nucleotide sequence ID" value="NZ_CP134146.1"/>
</dbReference>
<dbReference type="Proteomes" id="UP001248581">
    <property type="component" value="Chromosome"/>
</dbReference>
<dbReference type="Pfam" id="PF02635">
    <property type="entry name" value="DsrE"/>
    <property type="match status" value="1"/>
</dbReference>
<dbReference type="Gene3D" id="3.40.1260.10">
    <property type="entry name" value="DsrEFH-like"/>
    <property type="match status" value="1"/>
</dbReference>
<feature type="chain" id="PRO_5045780626" evidence="1">
    <location>
        <begin position="20"/>
        <end position="178"/>
    </location>
</feature>